<dbReference type="EMBL" id="HACM01006740">
    <property type="protein sequence ID" value="CRZ07182.1"/>
    <property type="molecule type" value="Transcribed_RNA"/>
</dbReference>
<organism evidence="1">
    <name type="scientific">Spongospora subterranea</name>
    <dbReference type="NCBI Taxonomy" id="70186"/>
    <lineage>
        <taxon>Eukaryota</taxon>
        <taxon>Sar</taxon>
        <taxon>Rhizaria</taxon>
        <taxon>Endomyxa</taxon>
        <taxon>Phytomyxea</taxon>
        <taxon>Plasmodiophorida</taxon>
        <taxon>Plasmodiophoridae</taxon>
        <taxon>Spongospora</taxon>
    </lineage>
</organism>
<reference evidence="1" key="1">
    <citation type="submission" date="2015-04" db="EMBL/GenBank/DDBJ databases">
        <title>The genome sequence of the plant pathogenic Rhizarian Plasmodiophora brassicae reveals insights in its biotrophic life cycle and the origin of chitin synthesis.</title>
        <authorList>
            <person name="Schwelm A."/>
            <person name="Fogelqvist J."/>
            <person name="Knaust A."/>
            <person name="Julke S."/>
            <person name="Lilja T."/>
            <person name="Dhandapani V."/>
            <person name="Bonilla-Rosso G."/>
            <person name="Karlsson M."/>
            <person name="Shevchenko A."/>
            <person name="Choi S.R."/>
            <person name="Kim H.G."/>
            <person name="Park J.Y."/>
            <person name="Lim Y.P."/>
            <person name="Ludwig-Muller J."/>
            <person name="Dixelius C."/>
        </authorList>
    </citation>
    <scope>NUCLEOTIDE SEQUENCE</scope>
    <source>
        <tissue evidence="1">Potato root galls</tissue>
    </source>
</reference>
<protein>
    <submittedName>
        <fullName evidence="1">Uncharacterized protein</fullName>
    </submittedName>
</protein>
<proteinExistence type="predicted"/>
<feature type="non-terminal residue" evidence="1">
    <location>
        <position position="1"/>
    </location>
</feature>
<dbReference type="AlphaFoldDB" id="A0A0H5QZP9"/>
<evidence type="ECO:0000313" key="1">
    <source>
        <dbReference type="EMBL" id="CRZ07182.1"/>
    </source>
</evidence>
<name>A0A0H5QZP9_9EUKA</name>
<accession>A0A0H5QZP9</accession>
<sequence>FKGGTYIDCHCHIRRWRSPKGITVQRVQKMVNKNSNKVAAWTPEHEKRLNTIMSELNDGIDVNVVTGKQVKSHDALFALLDSALLGRKIRQWRTNRSNNDAAHGMVAHDDADELQPMIIGAKRDFKSCAAESSDDLDLTAAAMQYGDHEGHF</sequence>